<evidence type="ECO:0000256" key="1">
    <source>
        <dbReference type="ARBA" id="ARBA00008324"/>
    </source>
</evidence>
<dbReference type="Pfam" id="PF03061">
    <property type="entry name" value="4HBT"/>
    <property type="match status" value="1"/>
</dbReference>
<dbReference type="CDD" id="cd03443">
    <property type="entry name" value="PaaI_thioesterase"/>
    <property type="match status" value="1"/>
</dbReference>
<protein>
    <recommendedName>
        <fullName evidence="3">Thioesterase domain-containing protein</fullName>
    </recommendedName>
</protein>
<proteinExistence type="inferred from homology"/>
<dbReference type="GO" id="GO:0047617">
    <property type="term" value="F:fatty acyl-CoA hydrolase activity"/>
    <property type="evidence" value="ECO:0007669"/>
    <property type="project" value="InterPro"/>
</dbReference>
<dbReference type="PANTHER" id="PTHR21660">
    <property type="entry name" value="THIOESTERASE SUPERFAMILY MEMBER-RELATED"/>
    <property type="match status" value="1"/>
</dbReference>
<dbReference type="EMBL" id="NBII01000009">
    <property type="protein sequence ID" value="PAV15926.1"/>
    <property type="molecule type" value="Genomic_DNA"/>
</dbReference>
<dbReference type="STRING" id="2282107.A0A286U8N4"/>
<comment type="similarity">
    <text evidence="1">Belongs to the thioesterase PaaI family.</text>
</comment>
<comment type="caution">
    <text evidence="4">The sequence shown here is derived from an EMBL/GenBank/DDBJ whole genome shotgun (WGS) entry which is preliminary data.</text>
</comment>
<dbReference type="AlphaFoldDB" id="A0A286U8N4"/>
<keyword evidence="2" id="KW-0378">Hydrolase</keyword>
<dbReference type="InParanoid" id="A0A286U8N4"/>
<accession>A0A286U8N4</accession>
<feature type="domain" description="Thioesterase" evidence="3">
    <location>
        <begin position="93"/>
        <end position="172"/>
    </location>
</feature>
<organism evidence="4 5">
    <name type="scientific">Pyrrhoderma noxium</name>
    <dbReference type="NCBI Taxonomy" id="2282107"/>
    <lineage>
        <taxon>Eukaryota</taxon>
        <taxon>Fungi</taxon>
        <taxon>Dikarya</taxon>
        <taxon>Basidiomycota</taxon>
        <taxon>Agaricomycotina</taxon>
        <taxon>Agaricomycetes</taxon>
        <taxon>Hymenochaetales</taxon>
        <taxon>Hymenochaetaceae</taxon>
        <taxon>Pyrrhoderma</taxon>
    </lineage>
</organism>
<dbReference type="Proteomes" id="UP000217199">
    <property type="component" value="Unassembled WGS sequence"/>
</dbReference>
<evidence type="ECO:0000259" key="3">
    <source>
        <dbReference type="Pfam" id="PF03061"/>
    </source>
</evidence>
<evidence type="ECO:0000313" key="5">
    <source>
        <dbReference type="Proteomes" id="UP000217199"/>
    </source>
</evidence>
<keyword evidence="5" id="KW-1185">Reference proteome</keyword>
<dbReference type="InterPro" id="IPR039298">
    <property type="entry name" value="ACOT13"/>
</dbReference>
<sequence>MEGETKQQKQLPMYIQQDGRYKTIAGNASDEVKQTLADVLCTFMGRGRGFADAIGGRVRITDANIQGKVDEPEKLEAKVVCEIDVEEDMLNGGGNIHGGCSAYLIDVCSTLPIMALIKATNREGLGGVSQVIDVVYHSPARLGERLRIISTTMSLGARAMSARCEIWNQTHHRLVASGSNNSQI</sequence>
<name>A0A286U8N4_9AGAM</name>
<dbReference type="Gene3D" id="3.10.129.10">
    <property type="entry name" value="Hotdog Thioesterase"/>
    <property type="match status" value="1"/>
</dbReference>
<evidence type="ECO:0000256" key="2">
    <source>
        <dbReference type="ARBA" id="ARBA00022801"/>
    </source>
</evidence>
<dbReference type="InterPro" id="IPR003736">
    <property type="entry name" value="PAAI_dom"/>
</dbReference>
<dbReference type="OrthoDB" id="2831072at2759"/>
<reference evidence="4 5" key="1">
    <citation type="journal article" date="2017" name="Mol. Ecol.">
        <title>Comparative and population genomic landscape of Phellinus noxius: A hypervariable fungus causing root rot in trees.</title>
        <authorList>
            <person name="Chung C.L."/>
            <person name="Lee T.J."/>
            <person name="Akiba M."/>
            <person name="Lee H.H."/>
            <person name="Kuo T.H."/>
            <person name="Liu D."/>
            <person name="Ke H.M."/>
            <person name="Yokoi T."/>
            <person name="Roa M.B."/>
            <person name="Lu M.J."/>
            <person name="Chang Y.Y."/>
            <person name="Ann P.J."/>
            <person name="Tsai J.N."/>
            <person name="Chen C.Y."/>
            <person name="Tzean S.S."/>
            <person name="Ota Y."/>
            <person name="Hattori T."/>
            <person name="Sahashi N."/>
            <person name="Liou R.F."/>
            <person name="Kikuchi T."/>
            <person name="Tsai I.J."/>
        </authorList>
    </citation>
    <scope>NUCLEOTIDE SEQUENCE [LARGE SCALE GENOMIC DNA]</scope>
    <source>
        <strain evidence="4 5">FFPRI411160</strain>
    </source>
</reference>
<dbReference type="PANTHER" id="PTHR21660:SF1">
    <property type="entry name" value="ACYL-COENZYME A THIOESTERASE 13"/>
    <property type="match status" value="1"/>
</dbReference>
<evidence type="ECO:0000313" key="4">
    <source>
        <dbReference type="EMBL" id="PAV15926.1"/>
    </source>
</evidence>
<dbReference type="NCBIfam" id="TIGR00369">
    <property type="entry name" value="unchar_dom_1"/>
    <property type="match status" value="1"/>
</dbReference>
<gene>
    <name evidence="4" type="ORF">PNOK_0878400</name>
</gene>
<dbReference type="InterPro" id="IPR029069">
    <property type="entry name" value="HotDog_dom_sf"/>
</dbReference>
<dbReference type="SUPFAM" id="SSF54637">
    <property type="entry name" value="Thioesterase/thiol ester dehydrase-isomerase"/>
    <property type="match status" value="1"/>
</dbReference>
<dbReference type="InterPro" id="IPR006683">
    <property type="entry name" value="Thioestr_dom"/>
</dbReference>